<dbReference type="InterPro" id="IPR018337">
    <property type="entry name" value="Cell_wall/Cho-bd_repeat"/>
</dbReference>
<dbReference type="EMBL" id="JOTN01000001">
    <property type="protein sequence ID" value="KEK21209.1"/>
    <property type="molecule type" value="Genomic_DNA"/>
</dbReference>
<feature type="signal peptide" evidence="3">
    <location>
        <begin position="1"/>
        <end position="25"/>
    </location>
</feature>
<dbReference type="OrthoDB" id="9792074at2"/>
<accession>A0A073K1J9</accession>
<dbReference type="STRING" id="574376.BAMA_00090"/>
<feature type="repeat" description="Cell wall-binding" evidence="2">
    <location>
        <begin position="137"/>
        <end position="157"/>
    </location>
</feature>
<name>A0A073K1J9_9BACI</name>
<sequence>MKKQLTGAFIAVSLLFSGVQGEVYADTVKNSQSTSKEGWVQQEHSWYYYINGKLAKGWVQDHGSWYFFDYKSGKMKTGWVQYTPYDWYYLGADGAMKTGWVYNNHNWYFMNEQGTMQRGWIKDNGKSYFLQNNGAMKTGWYQTSPYDWYFFGEDGAMKTGWVYDKSNWYFMNEKGIKQTGWIDYNGKRYFLQEKTGIMQTGWYINDRLEWHYFGTDGALVADKEPSSILWKVQGTWSEQELPKSPPYVGPAFTMVQISPISETEAIVAVSSYSDNAESLAYVDGTVAFHNNKGTLYFEDIARKGAIDIEILDGKINVNIHHTEKSDEFNLIEGKHTLPIYNR</sequence>
<dbReference type="GO" id="GO:0008233">
    <property type="term" value="F:peptidase activity"/>
    <property type="evidence" value="ECO:0007669"/>
    <property type="project" value="UniProtKB-KW"/>
</dbReference>
<comment type="caution">
    <text evidence="4">The sequence shown here is derived from an EMBL/GenBank/DDBJ whole genome shotgun (WGS) entry which is preliminary data.</text>
</comment>
<dbReference type="Proteomes" id="UP000027822">
    <property type="component" value="Unassembled WGS sequence"/>
</dbReference>
<evidence type="ECO:0000256" key="3">
    <source>
        <dbReference type="SAM" id="SignalP"/>
    </source>
</evidence>
<feature type="repeat" description="Cell wall-binding" evidence="2">
    <location>
        <begin position="76"/>
        <end position="96"/>
    </location>
</feature>
<keyword evidence="1" id="KW-0677">Repeat</keyword>
<keyword evidence="3" id="KW-0732">Signal</keyword>
<protein>
    <submittedName>
        <fullName evidence="4">Collagenolytic protease</fullName>
    </submittedName>
</protein>
<dbReference type="Gene3D" id="2.10.270.10">
    <property type="entry name" value="Cholin Binding"/>
    <property type="match status" value="2"/>
</dbReference>
<keyword evidence="4" id="KW-0378">Hydrolase</keyword>
<dbReference type="eggNOG" id="COG5263">
    <property type="taxonomic scope" value="Bacteria"/>
</dbReference>
<dbReference type="Pfam" id="PF01473">
    <property type="entry name" value="Choline_bind_1"/>
    <property type="match status" value="6"/>
</dbReference>
<evidence type="ECO:0000256" key="2">
    <source>
        <dbReference type="PROSITE-ProRule" id="PRU00591"/>
    </source>
</evidence>
<evidence type="ECO:0000256" key="1">
    <source>
        <dbReference type="ARBA" id="ARBA00022737"/>
    </source>
</evidence>
<feature type="chain" id="PRO_5001690707" evidence="3">
    <location>
        <begin position="26"/>
        <end position="342"/>
    </location>
</feature>
<keyword evidence="4" id="KW-0645">Protease</keyword>
<feature type="repeat" description="Cell wall-binding" evidence="2">
    <location>
        <begin position="97"/>
        <end position="116"/>
    </location>
</feature>
<dbReference type="SUPFAM" id="SSF69360">
    <property type="entry name" value="Cell wall binding repeat"/>
    <property type="match status" value="1"/>
</dbReference>
<dbReference type="AlphaFoldDB" id="A0A073K1J9"/>
<dbReference type="RefSeq" id="WP_034634831.1">
    <property type="nucleotide sequence ID" value="NZ_JOTN01000001.1"/>
</dbReference>
<evidence type="ECO:0000313" key="4">
    <source>
        <dbReference type="EMBL" id="KEK21209.1"/>
    </source>
</evidence>
<evidence type="ECO:0000313" key="5">
    <source>
        <dbReference type="Proteomes" id="UP000027822"/>
    </source>
</evidence>
<organism evidence="4 5">
    <name type="scientific">Bacillus manliponensis</name>
    <dbReference type="NCBI Taxonomy" id="574376"/>
    <lineage>
        <taxon>Bacteria</taxon>
        <taxon>Bacillati</taxon>
        <taxon>Bacillota</taxon>
        <taxon>Bacilli</taxon>
        <taxon>Bacillales</taxon>
        <taxon>Bacillaceae</taxon>
        <taxon>Bacillus</taxon>
        <taxon>Bacillus cereus group</taxon>
    </lineage>
</organism>
<dbReference type="PROSITE" id="PS51170">
    <property type="entry name" value="CW"/>
    <property type="match status" value="3"/>
</dbReference>
<dbReference type="Pfam" id="PF19127">
    <property type="entry name" value="Choline_bind_3"/>
    <property type="match status" value="1"/>
</dbReference>
<dbReference type="Gene3D" id="2.20.120.10">
    <property type="entry name" value="Multimodular pneumococcal cell wall endolysin, domain 3"/>
    <property type="match status" value="1"/>
</dbReference>
<proteinExistence type="predicted"/>
<keyword evidence="5" id="KW-1185">Reference proteome</keyword>
<reference evidence="4 5" key="1">
    <citation type="submission" date="2014-06" db="EMBL/GenBank/DDBJ databases">
        <title>Draft genome sequence of Bacillus manliponensis JCM 15802 (MCCC 1A00708).</title>
        <authorList>
            <person name="Lai Q."/>
            <person name="Liu Y."/>
            <person name="Shao Z."/>
        </authorList>
    </citation>
    <scope>NUCLEOTIDE SEQUENCE [LARGE SCALE GENOMIC DNA]</scope>
    <source>
        <strain evidence="4 5">JCM 15802</strain>
    </source>
</reference>
<dbReference type="GO" id="GO:0006508">
    <property type="term" value="P:proteolysis"/>
    <property type="evidence" value="ECO:0007669"/>
    <property type="project" value="UniProtKB-KW"/>
</dbReference>
<gene>
    <name evidence="4" type="ORF">BAMA_00090</name>
</gene>